<dbReference type="OrthoDB" id="9790967at2"/>
<feature type="region of interest" description="Disordered" evidence="4">
    <location>
        <begin position="1"/>
        <end position="46"/>
    </location>
</feature>
<dbReference type="CDD" id="cd06558">
    <property type="entry name" value="crotonase-like"/>
    <property type="match status" value="1"/>
</dbReference>
<evidence type="ECO:0000256" key="3">
    <source>
        <dbReference type="ARBA" id="ARBA00022801"/>
    </source>
</evidence>
<dbReference type="PANTHER" id="PTHR43176:SF3">
    <property type="entry name" value="3-HYDROXYISOBUTYRYL-COA HYDROLASE, MITOCHONDRIAL"/>
    <property type="match status" value="1"/>
</dbReference>
<gene>
    <name evidence="6" type="ORF">CTZ28_24365</name>
</gene>
<evidence type="ECO:0000256" key="2">
    <source>
        <dbReference type="ARBA" id="ARBA00011915"/>
    </source>
</evidence>
<dbReference type="Proteomes" id="UP000270471">
    <property type="component" value="Unassembled WGS sequence"/>
</dbReference>
<dbReference type="SUPFAM" id="SSF52096">
    <property type="entry name" value="ClpP/crotonase"/>
    <property type="match status" value="1"/>
</dbReference>
<evidence type="ECO:0000313" key="6">
    <source>
        <dbReference type="EMBL" id="RMB83478.1"/>
    </source>
</evidence>
<dbReference type="EC" id="3.1.2.4" evidence="2"/>
<dbReference type="GO" id="GO:0003860">
    <property type="term" value="F:3-hydroxyisobutyryl-CoA hydrolase activity"/>
    <property type="evidence" value="ECO:0007669"/>
    <property type="project" value="UniProtKB-EC"/>
</dbReference>
<dbReference type="EMBL" id="PENI01000016">
    <property type="protein sequence ID" value="RMB83478.1"/>
    <property type="molecule type" value="Genomic_DNA"/>
</dbReference>
<dbReference type="PANTHER" id="PTHR43176">
    <property type="entry name" value="3-HYDROXYISOBUTYRYL-COA HYDROLASE-RELATED"/>
    <property type="match status" value="1"/>
</dbReference>
<sequence>MTRTDRSFRPGGAPEASHGPGGAPPGHTPRHDVPGPVTPPATSHVRAGIRGGLGEILLDRPEALNALTPAMVAAITEVLTRWAQDDTVDTVVVRSTSPRAFCAGGDVRLMREEVRADRLDGTMAFFAAEYALNELIASYPKPYVALLDGVAMGGGLGLSVHGSHRVVTEHSALAMPETAIGFFPDVGASHFLPRLAPGWGRYLGLTGARVAAGGALRSGLATHHVPRKHLDDLVDALARDGIGALDAAHTPPAPPDHADEDAETALLAVFTGTPLAELESALSLLPGEGPAAALAALRAASPASLVTTDRLLRLGAGASLRDCLARELATARNAVVAPDFDEGVRCALVERGTRPRWTDAGIRHATARTGGR</sequence>
<dbReference type="NCBIfam" id="NF004127">
    <property type="entry name" value="PRK05617.1"/>
    <property type="match status" value="1"/>
</dbReference>
<dbReference type="AlphaFoldDB" id="A0A3M0I594"/>
<evidence type="ECO:0000256" key="1">
    <source>
        <dbReference type="ARBA" id="ARBA00001709"/>
    </source>
</evidence>
<dbReference type="InterPro" id="IPR032259">
    <property type="entry name" value="HIBYL-CoA-H"/>
</dbReference>
<evidence type="ECO:0000313" key="7">
    <source>
        <dbReference type="Proteomes" id="UP000270471"/>
    </source>
</evidence>
<keyword evidence="3" id="KW-0378">Hydrolase</keyword>
<dbReference type="GO" id="GO:0006574">
    <property type="term" value="P:L-valine catabolic process"/>
    <property type="evidence" value="ECO:0007669"/>
    <property type="project" value="TreeGrafter"/>
</dbReference>
<dbReference type="Pfam" id="PF16113">
    <property type="entry name" value="ECH_2"/>
    <property type="match status" value="1"/>
</dbReference>
<protein>
    <recommendedName>
        <fullName evidence="2">3-hydroxyisobutyryl-CoA hydrolase</fullName>
        <ecNumber evidence="2">3.1.2.4</ecNumber>
    </recommendedName>
</protein>
<organism evidence="6 7">
    <name type="scientific">Streptomyces shenzhenensis</name>
    <dbReference type="NCBI Taxonomy" id="943815"/>
    <lineage>
        <taxon>Bacteria</taxon>
        <taxon>Bacillati</taxon>
        <taxon>Actinomycetota</taxon>
        <taxon>Actinomycetes</taxon>
        <taxon>Kitasatosporales</taxon>
        <taxon>Streptomycetaceae</taxon>
        <taxon>Streptomyces</taxon>
    </lineage>
</organism>
<feature type="domain" description="Enoyl-CoA hydratase/isomerase" evidence="5">
    <location>
        <begin position="54"/>
        <end position="365"/>
    </location>
</feature>
<keyword evidence="7" id="KW-1185">Reference proteome</keyword>
<comment type="caution">
    <text evidence="6">The sequence shown here is derived from an EMBL/GenBank/DDBJ whole genome shotgun (WGS) entry which is preliminary data.</text>
</comment>
<dbReference type="Gene3D" id="3.90.226.10">
    <property type="entry name" value="2-enoyl-CoA Hydratase, Chain A, domain 1"/>
    <property type="match status" value="1"/>
</dbReference>
<evidence type="ECO:0000259" key="5">
    <source>
        <dbReference type="Pfam" id="PF16113"/>
    </source>
</evidence>
<name>A0A3M0I594_9ACTN</name>
<dbReference type="InterPro" id="IPR029045">
    <property type="entry name" value="ClpP/crotonase-like_dom_sf"/>
</dbReference>
<proteinExistence type="predicted"/>
<comment type="catalytic activity">
    <reaction evidence="1">
        <text>3-hydroxy-2-methylpropanoyl-CoA + H2O = 3-hydroxy-2-methylpropanoate + CoA + H(+)</text>
        <dbReference type="Rhea" id="RHEA:20888"/>
        <dbReference type="ChEBI" id="CHEBI:11805"/>
        <dbReference type="ChEBI" id="CHEBI:15377"/>
        <dbReference type="ChEBI" id="CHEBI:15378"/>
        <dbReference type="ChEBI" id="CHEBI:57287"/>
        <dbReference type="ChEBI" id="CHEBI:57340"/>
        <dbReference type="EC" id="3.1.2.4"/>
    </reaction>
</comment>
<reference evidence="6 7" key="1">
    <citation type="submission" date="2017-11" db="EMBL/GenBank/DDBJ databases">
        <title>Draft genome of actinobacteria isolated from guarana (Paullinia cupana (Mart.) Ducke.</title>
        <authorList>
            <person name="Siqueira K.A."/>
            <person name="Liotti R.G."/>
            <person name="Mendes T.A.O."/>
            <person name="Soares M.A."/>
        </authorList>
    </citation>
    <scope>NUCLEOTIDE SEQUENCE [LARGE SCALE GENOMIC DNA]</scope>
    <source>
        <strain evidence="6 7">193</strain>
    </source>
</reference>
<accession>A0A3M0I594</accession>
<dbReference type="InterPro" id="IPR045004">
    <property type="entry name" value="ECH_dom"/>
</dbReference>
<evidence type="ECO:0000256" key="4">
    <source>
        <dbReference type="SAM" id="MobiDB-lite"/>
    </source>
</evidence>
<dbReference type="RefSeq" id="WP_121891833.1">
    <property type="nucleotide sequence ID" value="NZ_PENI01000016.1"/>
</dbReference>